<dbReference type="EMBL" id="BARS01004128">
    <property type="protein sequence ID" value="GAF73445.1"/>
    <property type="molecule type" value="Genomic_DNA"/>
</dbReference>
<keyword evidence="1" id="KW-0812">Transmembrane</keyword>
<evidence type="ECO:0000256" key="1">
    <source>
        <dbReference type="SAM" id="Phobius"/>
    </source>
</evidence>
<keyword evidence="1" id="KW-0472">Membrane</keyword>
<dbReference type="AlphaFoldDB" id="X0TBM2"/>
<name>X0TBM2_9ZZZZ</name>
<proteinExistence type="predicted"/>
<feature type="transmembrane region" description="Helical" evidence="1">
    <location>
        <begin position="148"/>
        <end position="166"/>
    </location>
</feature>
<sequence length="193" mass="20694">MKFNKLILLCLVVVLVSGVAFADQCYVGGDCYVQHIVTDDTFDQVQVNITSPINLTFNLFGNMSVNPTGNGTVYYYLANFNQAGNYTAFVEVLNNSVVQSNTTTSFVVLGASSLRINSCPTNVAGQIALWAFVIFGLVLAMFGITQKIPVVGVLGSILVFLSYFYVVGCSQMLAIVLGGIGVMLAAVNVFQDL</sequence>
<evidence type="ECO:0000313" key="2">
    <source>
        <dbReference type="EMBL" id="GAF73445.1"/>
    </source>
</evidence>
<feature type="transmembrane region" description="Helical" evidence="1">
    <location>
        <begin position="123"/>
        <end position="141"/>
    </location>
</feature>
<organism evidence="2">
    <name type="scientific">marine sediment metagenome</name>
    <dbReference type="NCBI Taxonomy" id="412755"/>
    <lineage>
        <taxon>unclassified sequences</taxon>
        <taxon>metagenomes</taxon>
        <taxon>ecological metagenomes</taxon>
    </lineage>
</organism>
<accession>X0TBM2</accession>
<gene>
    <name evidence="2" type="ORF">S01H1_08046</name>
</gene>
<reference evidence="2" key="1">
    <citation type="journal article" date="2014" name="Front. Microbiol.">
        <title>High frequency of phylogenetically diverse reductive dehalogenase-homologous genes in deep subseafloor sedimentary metagenomes.</title>
        <authorList>
            <person name="Kawai M."/>
            <person name="Futagami T."/>
            <person name="Toyoda A."/>
            <person name="Takaki Y."/>
            <person name="Nishi S."/>
            <person name="Hori S."/>
            <person name="Arai W."/>
            <person name="Tsubouchi T."/>
            <person name="Morono Y."/>
            <person name="Uchiyama I."/>
            <person name="Ito T."/>
            <person name="Fujiyama A."/>
            <person name="Inagaki F."/>
            <person name="Takami H."/>
        </authorList>
    </citation>
    <scope>NUCLEOTIDE SEQUENCE</scope>
    <source>
        <strain evidence="2">Expedition CK06-06</strain>
    </source>
</reference>
<feature type="transmembrane region" description="Helical" evidence="1">
    <location>
        <begin position="172"/>
        <end position="190"/>
    </location>
</feature>
<comment type="caution">
    <text evidence="2">The sequence shown here is derived from an EMBL/GenBank/DDBJ whole genome shotgun (WGS) entry which is preliminary data.</text>
</comment>
<keyword evidence="1" id="KW-1133">Transmembrane helix</keyword>
<protein>
    <submittedName>
        <fullName evidence="2">Uncharacterized protein</fullName>
    </submittedName>
</protein>